<dbReference type="Proteomes" id="UP001266305">
    <property type="component" value="Unassembled WGS sequence"/>
</dbReference>
<protein>
    <submittedName>
        <fullName evidence="1">Uncharacterized protein</fullName>
    </submittedName>
</protein>
<gene>
    <name evidence="1" type="ORF">P7K49_032495</name>
</gene>
<dbReference type="EMBL" id="JASSZA010000018">
    <property type="protein sequence ID" value="KAK2089829.1"/>
    <property type="molecule type" value="Genomic_DNA"/>
</dbReference>
<accession>A0ABQ9TZ83</accession>
<reference evidence="1 2" key="1">
    <citation type="submission" date="2023-05" db="EMBL/GenBank/DDBJ databases">
        <title>B98-5 Cell Line De Novo Hybrid Assembly: An Optical Mapping Approach.</title>
        <authorList>
            <person name="Kananen K."/>
            <person name="Auerbach J.A."/>
            <person name="Kautto E."/>
            <person name="Blachly J.S."/>
        </authorList>
    </citation>
    <scope>NUCLEOTIDE SEQUENCE [LARGE SCALE GENOMIC DNA]</scope>
    <source>
        <strain evidence="1">B95-8</strain>
        <tissue evidence="1">Cell line</tissue>
    </source>
</reference>
<evidence type="ECO:0000313" key="1">
    <source>
        <dbReference type="EMBL" id="KAK2089829.1"/>
    </source>
</evidence>
<organism evidence="1 2">
    <name type="scientific">Saguinus oedipus</name>
    <name type="common">Cotton-top tamarin</name>
    <name type="synonym">Oedipomidas oedipus</name>
    <dbReference type="NCBI Taxonomy" id="9490"/>
    <lineage>
        <taxon>Eukaryota</taxon>
        <taxon>Metazoa</taxon>
        <taxon>Chordata</taxon>
        <taxon>Craniata</taxon>
        <taxon>Vertebrata</taxon>
        <taxon>Euteleostomi</taxon>
        <taxon>Mammalia</taxon>
        <taxon>Eutheria</taxon>
        <taxon>Euarchontoglires</taxon>
        <taxon>Primates</taxon>
        <taxon>Haplorrhini</taxon>
        <taxon>Platyrrhini</taxon>
        <taxon>Cebidae</taxon>
        <taxon>Callitrichinae</taxon>
        <taxon>Saguinus</taxon>
    </lineage>
</organism>
<name>A0ABQ9TZ83_SAGOE</name>
<comment type="caution">
    <text evidence="1">The sequence shown here is derived from an EMBL/GenBank/DDBJ whole genome shotgun (WGS) entry which is preliminary data.</text>
</comment>
<sequence>MARPETVACLDLESKLSRRPASTPPTGPFRSGLTTVCKNRHALLKENTTRWQWLMLRPMGHANTLDKEDSNHESSVLVHSASCLNTHMSTGRLGCILSVPRTVEELGFLVLPTTASPRAAGSVSSRPGLCGHCKHCCLLQAEQL</sequence>
<evidence type="ECO:0000313" key="2">
    <source>
        <dbReference type="Proteomes" id="UP001266305"/>
    </source>
</evidence>
<keyword evidence="2" id="KW-1185">Reference proteome</keyword>
<proteinExistence type="predicted"/>